<dbReference type="InterPro" id="IPR036322">
    <property type="entry name" value="WD40_repeat_dom_sf"/>
</dbReference>
<comment type="function">
    <text evidence="7">Component of the eukaryotic translation initiation factor 3 (eIF-3) complex, which is involved in protein synthesis of a specialized repertoire of mRNAs and, together with other initiation factors, stimulates binding of mRNA and methionyl-tRNAi to the 40S ribosome. The eIF-3 complex specifically targets and initiates translation of a subset of mRNAs involved in cell proliferation.</text>
</comment>
<evidence type="ECO:0000256" key="8">
    <source>
        <dbReference type="PROSITE-ProRule" id="PRU00221"/>
    </source>
</evidence>
<dbReference type="InterPro" id="IPR015943">
    <property type="entry name" value="WD40/YVTN_repeat-like_dom_sf"/>
</dbReference>
<accession>A0A7S3C9V8</accession>
<feature type="repeat" description="WD" evidence="8">
    <location>
        <begin position="322"/>
        <end position="352"/>
    </location>
</feature>
<dbReference type="EMBL" id="HBHZ01001750">
    <property type="protein sequence ID" value="CAE0188298.1"/>
    <property type="molecule type" value="Transcribed_RNA"/>
</dbReference>
<dbReference type="GO" id="GO:0003743">
    <property type="term" value="F:translation initiation factor activity"/>
    <property type="evidence" value="ECO:0007669"/>
    <property type="project" value="UniProtKB-UniRule"/>
</dbReference>
<keyword evidence="1 7" id="KW-0963">Cytoplasm</keyword>
<feature type="repeat" description="WD" evidence="8">
    <location>
        <begin position="88"/>
        <end position="129"/>
    </location>
</feature>
<organism evidence="9">
    <name type="scientific">Chloropicon roscoffensis</name>
    <dbReference type="NCBI Taxonomy" id="1461544"/>
    <lineage>
        <taxon>Eukaryota</taxon>
        <taxon>Viridiplantae</taxon>
        <taxon>Chlorophyta</taxon>
        <taxon>Chloropicophyceae</taxon>
        <taxon>Chloropicales</taxon>
        <taxon>Chloropicaceae</taxon>
        <taxon>Chloropicon</taxon>
    </lineage>
</organism>
<dbReference type="PROSITE" id="PS00678">
    <property type="entry name" value="WD_REPEATS_1"/>
    <property type="match status" value="1"/>
</dbReference>
<evidence type="ECO:0000256" key="2">
    <source>
        <dbReference type="ARBA" id="ARBA00022540"/>
    </source>
</evidence>
<evidence type="ECO:0000256" key="7">
    <source>
        <dbReference type="HAMAP-Rule" id="MF_03008"/>
    </source>
</evidence>
<dbReference type="PANTHER" id="PTHR19877:SF1">
    <property type="entry name" value="EUKARYOTIC TRANSLATION INITIATION FACTOR 3 SUBUNIT I"/>
    <property type="match status" value="1"/>
</dbReference>
<keyword evidence="4" id="KW-0677">Repeat</keyword>
<dbReference type="PROSITE" id="PS50082">
    <property type="entry name" value="WD_REPEATS_2"/>
    <property type="match status" value="3"/>
</dbReference>
<keyword evidence="2 7" id="KW-0396">Initiation factor</keyword>
<dbReference type="InterPro" id="IPR001680">
    <property type="entry name" value="WD40_rpt"/>
</dbReference>
<gene>
    <name evidence="9" type="ORF">CROS1456_LOCUS1367</name>
</gene>
<evidence type="ECO:0000256" key="4">
    <source>
        <dbReference type="ARBA" id="ARBA00022737"/>
    </source>
</evidence>
<dbReference type="GO" id="GO:0003723">
    <property type="term" value="F:RNA binding"/>
    <property type="evidence" value="ECO:0007669"/>
    <property type="project" value="TreeGrafter"/>
</dbReference>
<comment type="subunit">
    <text evidence="7">Component of the eukaryotic translation initiation factor 3 (eIF-3) complex.</text>
</comment>
<evidence type="ECO:0000256" key="3">
    <source>
        <dbReference type="ARBA" id="ARBA00022574"/>
    </source>
</evidence>
<proteinExistence type="inferred from homology"/>
<comment type="subcellular location">
    <subcellularLocation>
        <location evidence="7">Cytoplasm</location>
    </subcellularLocation>
</comment>
<evidence type="ECO:0000313" key="9">
    <source>
        <dbReference type="EMBL" id="CAE0188298.1"/>
    </source>
</evidence>
<dbReference type="InterPro" id="IPR027525">
    <property type="entry name" value="eIF3i"/>
</dbReference>
<reference evidence="9" key="1">
    <citation type="submission" date="2021-01" db="EMBL/GenBank/DDBJ databases">
        <authorList>
            <person name="Corre E."/>
            <person name="Pelletier E."/>
            <person name="Niang G."/>
            <person name="Scheremetjew M."/>
            <person name="Finn R."/>
            <person name="Kale V."/>
            <person name="Holt S."/>
            <person name="Cochrane G."/>
            <person name="Meng A."/>
            <person name="Brown T."/>
            <person name="Cohen L."/>
        </authorList>
    </citation>
    <scope>NUCLEOTIDE SEQUENCE</scope>
    <source>
        <strain evidence="9">RCC1871</strain>
    </source>
</reference>
<dbReference type="PROSITE" id="PS50294">
    <property type="entry name" value="WD_REPEATS_REGION"/>
    <property type="match status" value="1"/>
</dbReference>
<dbReference type="GO" id="GO:0071541">
    <property type="term" value="C:eukaryotic translation initiation factor 3 complex, eIF3m"/>
    <property type="evidence" value="ECO:0007669"/>
    <property type="project" value="TreeGrafter"/>
</dbReference>
<sequence>MHLSHAKKKQKKKNRGCRCAWWRQYQGSKRRFITHQREDRMRPLLLKGHTRPLTFIKYNLDGDVLVSCAKDHRPTLWYADSGERIGTYKGHNGATWSCDITRDSTRLVTASADSTVKLWNLATGECIYTYEFDIPCRSVSFSLGEEYILLTTDAFMGVPPAVRILKHSKDTEEQTHEEVLLVNDAHPGRITRAMWGRLNKTFVTSCEDGLVRKFDASTGKLLNSVKIHNKSIQMMDMDRDQNTIITASQDKTSKLLDADTFEVLKTYQCDRPLNTAAISPIRDHIALGGGQDAASVTTSAGQAGKFEVVLYHKLFMEMFGTVRGHFGPLNFVAFSPNGKSFTTGGEDGYVRVHHFDSDYFEQEFA</sequence>
<dbReference type="SMART" id="SM00320">
    <property type="entry name" value="WD40"/>
    <property type="match status" value="5"/>
</dbReference>
<dbReference type="Pfam" id="PF24805">
    <property type="entry name" value="EIF3I"/>
    <property type="match status" value="1"/>
</dbReference>
<comment type="similarity">
    <text evidence="7">Belongs to the eIF-3 subunit I family.</text>
</comment>
<keyword evidence="3 8" id="KW-0853">WD repeat</keyword>
<feature type="repeat" description="WD" evidence="8">
    <location>
        <begin position="46"/>
        <end position="87"/>
    </location>
</feature>
<dbReference type="InterPro" id="IPR019775">
    <property type="entry name" value="WD40_repeat_CS"/>
</dbReference>
<dbReference type="Gene3D" id="2.130.10.10">
    <property type="entry name" value="YVTN repeat-like/Quinoprotein amine dehydrogenase"/>
    <property type="match status" value="1"/>
</dbReference>
<evidence type="ECO:0000256" key="6">
    <source>
        <dbReference type="ARBA" id="ARBA00038394"/>
    </source>
</evidence>
<evidence type="ECO:0000256" key="5">
    <source>
        <dbReference type="ARBA" id="ARBA00022917"/>
    </source>
</evidence>
<dbReference type="GO" id="GO:0001732">
    <property type="term" value="P:formation of cytoplasmic translation initiation complex"/>
    <property type="evidence" value="ECO:0007669"/>
    <property type="project" value="UniProtKB-UniRule"/>
</dbReference>
<dbReference type="HAMAP" id="MF_03008">
    <property type="entry name" value="eIF3i"/>
    <property type="match status" value="1"/>
</dbReference>
<dbReference type="SUPFAM" id="SSF50978">
    <property type="entry name" value="WD40 repeat-like"/>
    <property type="match status" value="1"/>
</dbReference>
<protein>
    <recommendedName>
        <fullName evidence="7">Eukaryotic translation initiation factor 3 subunit I</fullName>
        <shortName evidence="7">eIF3i</shortName>
    </recommendedName>
</protein>
<comment type="similarity">
    <text evidence="6">Belongs to the WD repeat STRAP family.</text>
</comment>
<evidence type="ECO:0000256" key="1">
    <source>
        <dbReference type="ARBA" id="ARBA00022490"/>
    </source>
</evidence>
<dbReference type="AlphaFoldDB" id="A0A7S3C9V8"/>
<dbReference type="GO" id="GO:0016282">
    <property type="term" value="C:eukaryotic 43S preinitiation complex"/>
    <property type="evidence" value="ECO:0007669"/>
    <property type="project" value="UniProtKB-UniRule"/>
</dbReference>
<keyword evidence="5 7" id="KW-0648">Protein biosynthesis</keyword>
<dbReference type="GO" id="GO:0033290">
    <property type="term" value="C:eukaryotic 48S preinitiation complex"/>
    <property type="evidence" value="ECO:0007669"/>
    <property type="project" value="UniProtKB-UniRule"/>
</dbReference>
<dbReference type="PANTHER" id="PTHR19877">
    <property type="entry name" value="EUKARYOTIC TRANSLATION INITIATION FACTOR 3 SUBUNIT I"/>
    <property type="match status" value="1"/>
</dbReference>
<name>A0A7S3C9V8_9CHLO</name>